<dbReference type="RefSeq" id="WP_151842331.1">
    <property type="nucleotide sequence ID" value="NZ_CP061033.1"/>
</dbReference>
<dbReference type="PRINTS" id="PR00420">
    <property type="entry name" value="RNGMNOXGNASE"/>
</dbReference>
<dbReference type="InterPro" id="IPR036188">
    <property type="entry name" value="FAD/NAD-bd_sf"/>
</dbReference>
<evidence type="ECO:0000256" key="2">
    <source>
        <dbReference type="ARBA" id="ARBA00023033"/>
    </source>
</evidence>
<name>A0ABQ6VHQ9_9CORY</name>
<evidence type="ECO:0000256" key="1">
    <source>
        <dbReference type="ARBA" id="ARBA00023002"/>
    </source>
</evidence>
<protein>
    <submittedName>
        <fullName evidence="4">FAD-dependent monooxygenase</fullName>
    </submittedName>
</protein>
<dbReference type="InterPro" id="IPR002938">
    <property type="entry name" value="FAD-bd"/>
</dbReference>
<dbReference type="Gene3D" id="3.50.50.60">
    <property type="entry name" value="FAD/NAD(P)-binding domain"/>
    <property type="match status" value="1"/>
</dbReference>
<evidence type="ECO:0000313" key="5">
    <source>
        <dbReference type="Proteomes" id="UP000436181"/>
    </source>
</evidence>
<dbReference type="EMBL" id="WBZJ01000001">
    <property type="protein sequence ID" value="KAB3522681.1"/>
    <property type="molecule type" value="Genomic_DNA"/>
</dbReference>
<dbReference type="SUPFAM" id="SSF54373">
    <property type="entry name" value="FAD-linked reductases, C-terminal domain"/>
    <property type="match status" value="1"/>
</dbReference>
<dbReference type="PANTHER" id="PTHR13789">
    <property type="entry name" value="MONOOXYGENASE"/>
    <property type="match status" value="1"/>
</dbReference>
<accession>A0ABQ6VHQ9</accession>
<proteinExistence type="predicted"/>
<evidence type="ECO:0000313" key="4">
    <source>
        <dbReference type="EMBL" id="KAB3522681.1"/>
    </source>
</evidence>
<dbReference type="PANTHER" id="PTHR13789:SF309">
    <property type="entry name" value="PUTATIVE (AFU_ORTHOLOGUE AFUA_6G14510)-RELATED"/>
    <property type="match status" value="1"/>
</dbReference>
<sequence>MRIGIVGAGVAGLTLAAILSERGLNVTILDAANSLEPIGAGFTLQPNGLKVLAHVVDLDQLLVSAARVSESSISHWDGRPLDVDIMGRLSEGAESYSIHRGDLHAALLERLPKDVQLLLGQRVSRVWQEEHGACLETDQGVAHAFDVVIGADGARSVVRDFIDPDYHLDLGHGVAIRTLIPREEEETKFKRFQAWLGEGKVVLGYPVRHGDFLNIACYVESELCGDSEWSQPVDPGWLLEQFEGWDEALLRLLANSRECFSWRLANLSPLKNWTRGHVALVGDAAHAMVPYLGQGANQALMDVDVLAHCLLDGGQGLALIQDRLMDYQRKRMKAARVMQQLSAEAGQLYKERTVNNLNQRSEKLEQFLERVKS</sequence>
<dbReference type="SUPFAM" id="SSF51905">
    <property type="entry name" value="FAD/NAD(P)-binding domain"/>
    <property type="match status" value="1"/>
</dbReference>
<keyword evidence="1" id="KW-0560">Oxidoreductase</keyword>
<keyword evidence="2 4" id="KW-0503">Monooxygenase</keyword>
<organism evidence="4 5">
    <name type="scientific">Corynebacterium zhongnanshanii</name>
    <dbReference type="NCBI Taxonomy" id="2768834"/>
    <lineage>
        <taxon>Bacteria</taxon>
        <taxon>Bacillati</taxon>
        <taxon>Actinomycetota</taxon>
        <taxon>Actinomycetes</taxon>
        <taxon>Mycobacteriales</taxon>
        <taxon>Corynebacteriaceae</taxon>
        <taxon>Corynebacterium</taxon>
    </lineage>
</organism>
<reference evidence="4 5" key="1">
    <citation type="submission" date="2019-10" db="EMBL/GenBank/DDBJ databases">
        <title>Corynebacterium sp novel species isolated from the respiratory tract of Marmot.</title>
        <authorList>
            <person name="Zhang G."/>
        </authorList>
    </citation>
    <scope>NUCLEOTIDE SEQUENCE [LARGE SCALE GENOMIC DNA]</scope>
    <source>
        <strain evidence="4 5">336</strain>
    </source>
</reference>
<evidence type="ECO:0000259" key="3">
    <source>
        <dbReference type="Pfam" id="PF01494"/>
    </source>
</evidence>
<dbReference type="InterPro" id="IPR050493">
    <property type="entry name" value="FAD-dep_Monooxygenase_BioMet"/>
</dbReference>
<dbReference type="GO" id="GO:0004497">
    <property type="term" value="F:monooxygenase activity"/>
    <property type="evidence" value="ECO:0007669"/>
    <property type="project" value="UniProtKB-KW"/>
</dbReference>
<comment type="caution">
    <text evidence="4">The sequence shown here is derived from an EMBL/GenBank/DDBJ whole genome shotgun (WGS) entry which is preliminary data.</text>
</comment>
<dbReference type="Pfam" id="PF01494">
    <property type="entry name" value="FAD_binding_3"/>
    <property type="match status" value="2"/>
</dbReference>
<gene>
    <name evidence="4" type="ORF">F8377_00380</name>
</gene>
<feature type="domain" description="FAD-binding" evidence="3">
    <location>
        <begin position="3"/>
        <end position="163"/>
    </location>
</feature>
<keyword evidence="5" id="KW-1185">Reference proteome</keyword>
<dbReference type="Proteomes" id="UP000436181">
    <property type="component" value="Unassembled WGS sequence"/>
</dbReference>
<feature type="domain" description="FAD-binding" evidence="3">
    <location>
        <begin position="270"/>
        <end position="339"/>
    </location>
</feature>